<dbReference type="InterPro" id="IPR005901">
    <property type="entry name" value="GLPGLI"/>
</dbReference>
<reference evidence="2" key="1">
    <citation type="submission" date="2016-10" db="EMBL/GenBank/DDBJ databases">
        <authorList>
            <person name="Varghese N."/>
            <person name="Submissions S."/>
        </authorList>
    </citation>
    <scope>NUCLEOTIDE SEQUENCE [LARGE SCALE GENOMIC DNA]</scope>
    <source>
        <strain evidence="2">DSM 21580</strain>
    </source>
</reference>
<sequence>MSFGCRSQTFNANYNFNVYNKDLRKTFVFPANLKFEIKTKIKFYKVQFGIKPNEGTPETYFISKKTPLYYIYSKPGEKTLIFENIPNVKEKDYVLNDDYEMSWILSSEFKIVNKIKLRKAETDFRGRHYFAWYDEKVKIPVGPWKFKNTPGLIYEVYDDANNFKWSLLNFNENSEEIKNPFDSYKGEIVSFHQYPILRYGITPELKKELEKIPNNQVFEQERNGLETEFEWEK</sequence>
<organism evidence="1 2">
    <name type="scientific">Halpernia humi</name>
    <dbReference type="NCBI Taxonomy" id="493375"/>
    <lineage>
        <taxon>Bacteria</taxon>
        <taxon>Pseudomonadati</taxon>
        <taxon>Bacteroidota</taxon>
        <taxon>Flavobacteriia</taxon>
        <taxon>Flavobacteriales</taxon>
        <taxon>Weeksellaceae</taxon>
        <taxon>Chryseobacterium group</taxon>
        <taxon>Halpernia</taxon>
    </lineage>
</organism>
<dbReference type="EMBL" id="FNUS01000001">
    <property type="protein sequence ID" value="SEF80626.1"/>
    <property type="molecule type" value="Genomic_DNA"/>
</dbReference>
<dbReference type="Proteomes" id="UP000236738">
    <property type="component" value="Unassembled WGS sequence"/>
</dbReference>
<protein>
    <submittedName>
        <fullName evidence="1">GLPGLI family protein</fullName>
    </submittedName>
</protein>
<gene>
    <name evidence="1" type="ORF">SAMN05421847_0989</name>
</gene>
<accession>A0A1H5V078</accession>
<evidence type="ECO:0000313" key="2">
    <source>
        <dbReference type="Proteomes" id="UP000236738"/>
    </source>
</evidence>
<name>A0A1H5V078_9FLAO</name>
<keyword evidence="2" id="KW-1185">Reference proteome</keyword>
<evidence type="ECO:0000313" key="1">
    <source>
        <dbReference type="EMBL" id="SEF80626.1"/>
    </source>
</evidence>
<dbReference type="RefSeq" id="WP_159969825.1">
    <property type="nucleotide sequence ID" value="NZ_FNUS01000001.1"/>
</dbReference>
<dbReference type="OrthoDB" id="1440774at2"/>
<proteinExistence type="predicted"/>
<dbReference type="AlphaFoldDB" id="A0A1H5V078"/>
<dbReference type="NCBIfam" id="TIGR01200">
    <property type="entry name" value="GLPGLI"/>
    <property type="match status" value="1"/>
</dbReference>